<dbReference type="SUPFAM" id="SSF52540">
    <property type="entry name" value="P-loop containing nucleoside triphosphate hydrolases"/>
    <property type="match status" value="1"/>
</dbReference>
<evidence type="ECO:0000256" key="1">
    <source>
        <dbReference type="SAM" id="MobiDB-lite"/>
    </source>
</evidence>
<evidence type="ECO:0000259" key="2">
    <source>
        <dbReference type="Pfam" id="PF07728"/>
    </source>
</evidence>
<dbReference type="GeneID" id="6369748"/>
<accession>B2ZXW0</accession>
<feature type="domain" description="ATPase dynein-related AAA" evidence="2">
    <location>
        <begin position="19"/>
        <end position="160"/>
    </location>
</feature>
<sequence>MQTLIPKKKLDFWIKNDVNVLLSGKHGIGKTHIVMDVARRHGLKLQYYSCATMDPWVDFIGVPRTRSGTLASGKKYQYLDLIRPKVWATDQVEMLFLDEMTRADPKVQNAILELTQFKSINGKKFKNLRCVWAAINPAPEDTGDVAYHVEPLDPALESRFQVRIQLPFEPALDYMTRKFGAQIGAAACAWWEQLPEKAKNAFPPRSMDYAITYVKKGGAAEDVIPSAVSRGGFMDMLNNAAAAQASGVSPSAVVLATTGKGPLDRALLVTLRNTNSVVTAFNAVTALRAASDEEISTLIRSTLELPPVRVNNLLLALGASLESHRTNKLFGYMQKSMQAQNKPAKSPFKKPAVKAMKQGVDHADRWSMFVGKLKAMNGYFDPDTGDLSGIQWDQRKPSTNIPGTAQNILNSAPKAAATP</sequence>
<protein>
    <submittedName>
        <fullName evidence="3">ATPase</fullName>
    </submittedName>
</protein>
<dbReference type="RefSeq" id="YP_001949966.1">
    <property type="nucleotide sequence ID" value="NC_010811.2"/>
</dbReference>
<dbReference type="GO" id="GO:0016887">
    <property type="term" value="F:ATP hydrolysis activity"/>
    <property type="evidence" value="ECO:0007669"/>
    <property type="project" value="InterPro"/>
</dbReference>
<dbReference type="KEGG" id="vg:6369748"/>
<dbReference type="Gene3D" id="3.40.50.300">
    <property type="entry name" value="P-loop containing nucleotide triphosphate hydrolases"/>
    <property type="match status" value="1"/>
</dbReference>
<dbReference type="EMBL" id="AB366653">
    <property type="protein sequence ID" value="BAG41536.1"/>
    <property type="molecule type" value="Genomic_DNA"/>
</dbReference>
<dbReference type="Pfam" id="PF07728">
    <property type="entry name" value="AAA_5"/>
    <property type="match status" value="1"/>
</dbReference>
<dbReference type="CDD" id="cd00009">
    <property type="entry name" value="AAA"/>
    <property type="match status" value="1"/>
</dbReference>
<reference evidence="3 4" key="1">
    <citation type="journal article" date="2010" name="Virology">
        <title>A jumbo phage infecting the phytopathogen Ralstonia solanacearum defines a new lineage of the Myoviridae family.</title>
        <authorList>
            <person name="Yamada T."/>
            <person name="Satoh S."/>
            <person name="Ishikawa H."/>
            <person name="Fujiwara A."/>
            <person name="Kawasaki T."/>
            <person name="Fujie M."/>
            <person name="Ogata H."/>
        </authorList>
    </citation>
    <scope>NUCLEOTIDE SEQUENCE [LARGE SCALE GENOMIC DNA]</scope>
</reference>
<dbReference type="GO" id="GO:0005524">
    <property type="term" value="F:ATP binding"/>
    <property type="evidence" value="ECO:0007669"/>
    <property type="project" value="InterPro"/>
</dbReference>
<name>B2ZXW0_9CAUD</name>
<dbReference type="InterPro" id="IPR027417">
    <property type="entry name" value="P-loop_NTPase"/>
</dbReference>
<evidence type="ECO:0000313" key="4">
    <source>
        <dbReference type="Proteomes" id="UP000001034"/>
    </source>
</evidence>
<keyword evidence="4" id="KW-1185">Reference proteome</keyword>
<proteinExistence type="predicted"/>
<organism evidence="3 4">
    <name type="scientific">Ralstonia phage phiRSL1</name>
    <dbReference type="NCBI Taxonomy" id="1980924"/>
    <lineage>
        <taxon>Viruses</taxon>
        <taxon>Duplodnaviria</taxon>
        <taxon>Heunggongvirae</taxon>
        <taxon>Uroviricota</taxon>
        <taxon>Caudoviricetes</taxon>
        <taxon>Mieseafarmvirus</taxon>
        <taxon>Mieseafarmvirus RSL1</taxon>
    </lineage>
</organism>
<dbReference type="InterPro" id="IPR011704">
    <property type="entry name" value="ATPase_dyneun-rel_AAA"/>
</dbReference>
<evidence type="ECO:0000313" key="3">
    <source>
        <dbReference type="EMBL" id="BAG41536.1"/>
    </source>
</evidence>
<dbReference type="Proteomes" id="UP000001034">
    <property type="component" value="Segment"/>
</dbReference>
<feature type="region of interest" description="Disordered" evidence="1">
    <location>
        <begin position="390"/>
        <end position="419"/>
    </location>
</feature>
<feature type="compositionally biased region" description="Polar residues" evidence="1">
    <location>
        <begin position="397"/>
        <end position="410"/>
    </location>
</feature>